<keyword evidence="1" id="KW-0472">Membrane</keyword>
<keyword evidence="1" id="KW-0812">Transmembrane</keyword>
<evidence type="ECO:0000256" key="1">
    <source>
        <dbReference type="SAM" id="Phobius"/>
    </source>
</evidence>
<dbReference type="Proteomes" id="UP000626148">
    <property type="component" value="Unassembled WGS sequence"/>
</dbReference>
<keyword evidence="3" id="KW-1185">Reference proteome</keyword>
<dbReference type="EMBL" id="BMXR01000001">
    <property type="protein sequence ID" value="GGX40089.1"/>
    <property type="molecule type" value="Genomic_DNA"/>
</dbReference>
<feature type="transmembrane region" description="Helical" evidence="1">
    <location>
        <begin position="44"/>
        <end position="67"/>
    </location>
</feature>
<evidence type="ECO:0000313" key="3">
    <source>
        <dbReference type="Proteomes" id="UP000626148"/>
    </source>
</evidence>
<accession>A0A918K2P0</accession>
<evidence type="ECO:0000313" key="2">
    <source>
        <dbReference type="EMBL" id="GGX40089.1"/>
    </source>
</evidence>
<reference evidence="2" key="2">
    <citation type="submission" date="2020-09" db="EMBL/GenBank/DDBJ databases">
        <authorList>
            <person name="Sun Q."/>
            <person name="Kim S."/>
        </authorList>
    </citation>
    <scope>NUCLEOTIDE SEQUENCE</scope>
    <source>
        <strain evidence="2">KCTC 22169</strain>
    </source>
</reference>
<proteinExistence type="predicted"/>
<comment type="caution">
    <text evidence="2">The sequence shown here is derived from an EMBL/GenBank/DDBJ whole genome shotgun (WGS) entry which is preliminary data.</text>
</comment>
<sequence>MKQKVKVVTWLLIAVPVTYFVILGAIIVQHYITVGSVSGNTWFFGSRILIGSTTAGVLSILVGFGLVRANK</sequence>
<organism evidence="2 3">
    <name type="scientific">Saccharospirillum salsuginis</name>
    <dbReference type="NCBI Taxonomy" id="418750"/>
    <lineage>
        <taxon>Bacteria</taxon>
        <taxon>Pseudomonadati</taxon>
        <taxon>Pseudomonadota</taxon>
        <taxon>Gammaproteobacteria</taxon>
        <taxon>Oceanospirillales</taxon>
        <taxon>Saccharospirillaceae</taxon>
        <taxon>Saccharospirillum</taxon>
    </lineage>
</organism>
<protein>
    <submittedName>
        <fullName evidence="2">Uncharacterized protein</fullName>
    </submittedName>
</protein>
<feature type="transmembrane region" description="Helical" evidence="1">
    <location>
        <begin position="7"/>
        <end position="32"/>
    </location>
</feature>
<name>A0A918K2P0_9GAMM</name>
<keyword evidence="1" id="KW-1133">Transmembrane helix</keyword>
<reference evidence="2" key="1">
    <citation type="journal article" date="2014" name="Int. J. Syst. Evol. Microbiol.">
        <title>Complete genome sequence of Corynebacterium casei LMG S-19264T (=DSM 44701T), isolated from a smear-ripened cheese.</title>
        <authorList>
            <consortium name="US DOE Joint Genome Institute (JGI-PGF)"/>
            <person name="Walter F."/>
            <person name="Albersmeier A."/>
            <person name="Kalinowski J."/>
            <person name="Ruckert C."/>
        </authorList>
    </citation>
    <scope>NUCLEOTIDE SEQUENCE</scope>
    <source>
        <strain evidence="2">KCTC 22169</strain>
    </source>
</reference>
<gene>
    <name evidence="2" type="ORF">GCM10007392_03380</name>
</gene>
<dbReference type="AlphaFoldDB" id="A0A918K2P0"/>